<dbReference type="Proteomes" id="UP001172630">
    <property type="component" value="Unassembled WGS sequence"/>
</dbReference>
<keyword evidence="2" id="KW-1003">Cell membrane</keyword>
<feature type="domain" description="Threonine/serine exporter-like N-terminal" evidence="8">
    <location>
        <begin position="52"/>
        <end position="288"/>
    </location>
</feature>
<gene>
    <name evidence="10" type="ORF">PY650_19355</name>
</gene>
<feature type="transmembrane region" description="Helical" evidence="7">
    <location>
        <begin position="208"/>
        <end position="231"/>
    </location>
</feature>
<feature type="transmembrane region" description="Helical" evidence="7">
    <location>
        <begin position="379"/>
        <end position="399"/>
    </location>
</feature>
<organism evidence="10 11">
    <name type="scientific">Rhizobium calliandrae</name>
    <dbReference type="NCBI Taxonomy" id="1312182"/>
    <lineage>
        <taxon>Bacteria</taxon>
        <taxon>Pseudomonadati</taxon>
        <taxon>Pseudomonadota</taxon>
        <taxon>Alphaproteobacteria</taxon>
        <taxon>Hyphomicrobiales</taxon>
        <taxon>Rhizobiaceae</taxon>
        <taxon>Rhizobium/Agrobacterium group</taxon>
        <taxon>Rhizobium</taxon>
    </lineage>
</organism>
<evidence type="ECO:0000256" key="1">
    <source>
        <dbReference type="ARBA" id="ARBA00004651"/>
    </source>
</evidence>
<feature type="domain" description="Threonine/Serine exporter ThrE" evidence="9">
    <location>
        <begin position="309"/>
        <end position="446"/>
    </location>
</feature>
<proteinExistence type="inferred from homology"/>
<feature type="transmembrane region" description="Helical" evidence="7">
    <location>
        <begin position="267"/>
        <end position="291"/>
    </location>
</feature>
<dbReference type="Pfam" id="PF12821">
    <property type="entry name" value="ThrE_2"/>
    <property type="match status" value="1"/>
</dbReference>
<dbReference type="RefSeq" id="WP_285881137.1">
    <property type="nucleotide sequence ID" value="NZ_JARFYN010000025.1"/>
</dbReference>
<evidence type="ECO:0000256" key="7">
    <source>
        <dbReference type="SAM" id="Phobius"/>
    </source>
</evidence>
<dbReference type="InterPro" id="IPR024528">
    <property type="entry name" value="ThrE_2"/>
</dbReference>
<feature type="transmembrane region" description="Helical" evidence="7">
    <location>
        <begin position="419"/>
        <end position="447"/>
    </location>
</feature>
<evidence type="ECO:0000259" key="8">
    <source>
        <dbReference type="Pfam" id="PF06738"/>
    </source>
</evidence>
<comment type="subcellular location">
    <subcellularLocation>
        <location evidence="1">Cell membrane</location>
        <topology evidence="1">Multi-pass membrane protein</topology>
    </subcellularLocation>
</comment>
<dbReference type="Pfam" id="PF06738">
    <property type="entry name" value="ThrE"/>
    <property type="match status" value="1"/>
</dbReference>
<evidence type="ECO:0000256" key="3">
    <source>
        <dbReference type="ARBA" id="ARBA00022692"/>
    </source>
</evidence>
<protein>
    <submittedName>
        <fullName evidence="10">Threonine/serine exporter family protein</fullName>
    </submittedName>
</protein>
<name>A0ABT7KHW9_9HYPH</name>
<feature type="transmembrane region" description="Helical" evidence="7">
    <location>
        <begin position="351"/>
        <end position="373"/>
    </location>
</feature>
<evidence type="ECO:0000313" key="10">
    <source>
        <dbReference type="EMBL" id="MDL2407777.1"/>
    </source>
</evidence>
<keyword evidence="3 7" id="KW-0812">Transmembrane</keyword>
<evidence type="ECO:0000256" key="2">
    <source>
        <dbReference type="ARBA" id="ARBA00022475"/>
    </source>
</evidence>
<dbReference type="EMBL" id="JARFYN010000025">
    <property type="protein sequence ID" value="MDL2407777.1"/>
    <property type="molecule type" value="Genomic_DNA"/>
</dbReference>
<dbReference type="PANTHER" id="PTHR34390">
    <property type="entry name" value="UPF0442 PROTEIN YJJB-RELATED"/>
    <property type="match status" value="1"/>
</dbReference>
<evidence type="ECO:0000259" key="9">
    <source>
        <dbReference type="Pfam" id="PF12821"/>
    </source>
</evidence>
<comment type="caution">
    <text evidence="10">The sequence shown here is derived from an EMBL/GenBank/DDBJ whole genome shotgun (WGS) entry which is preliminary data.</text>
</comment>
<reference evidence="10" key="1">
    <citation type="submission" date="2023-06" db="EMBL/GenBank/DDBJ databases">
        <title>Phylogenetic Diversity of Rhizobium strains.</title>
        <authorList>
            <person name="Moura F.T."/>
            <person name="Helene L.C.F."/>
            <person name="Hungria M."/>
        </authorList>
    </citation>
    <scope>NUCLEOTIDE SEQUENCE</scope>
    <source>
        <strain evidence="10">CCGE524</strain>
    </source>
</reference>
<sequence>MIAKKGAHEDLRSELGWSAKMANKSRHSLLWKPVKGRIMKDGAFQIDSIGHLVLKMGRLLLLSGADTEYARQRTDALVSHFGLTAELFISGERLILAIGSGASLHARIGHQINSMGVNSGRFDAVDAIISQVCSDQLDLEEASRRLDEAEHAPSLYPSWLVVLAVAGTTASLARLFGAAWPVFAAAFVGGILNIVLRRFLGSRRANPIGASFLIAFLSAVLAASVLCLNPAADPALSFVAVGMILVPGVPLINGISDMAGAHSGIGLARLFTGGITAIAIGFALFLAAYCVGKPLTTALPTYPIPIWQDVVFSAVAAFGFAMLFNAPVRAVVACVICGTISHGLRSELGTLGLELAAATLFCSFLAGLLSHAFGRLLALPWPTFAFPGTVAMIPGSYAFRAGVGGLQIMAGGRSTPISLIAETASLTISAIVLTSSVGVGLVLASALSRFLQGDKAK</sequence>
<accession>A0ABT7KHW9</accession>
<evidence type="ECO:0000256" key="4">
    <source>
        <dbReference type="ARBA" id="ARBA00022989"/>
    </source>
</evidence>
<feature type="transmembrane region" description="Helical" evidence="7">
    <location>
        <begin position="237"/>
        <end position="255"/>
    </location>
</feature>
<comment type="similarity">
    <text evidence="6">Belongs to the ThrE exporter (TC 2.A.79) family.</text>
</comment>
<dbReference type="PANTHER" id="PTHR34390:SF2">
    <property type="entry name" value="SUCCINATE TRANSPORTER SUBUNIT YJJP-RELATED"/>
    <property type="match status" value="1"/>
</dbReference>
<keyword evidence="11" id="KW-1185">Reference proteome</keyword>
<feature type="transmembrane region" description="Helical" evidence="7">
    <location>
        <begin position="311"/>
        <end position="339"/>
    </location>
</feature>
<dbReference type="InterPro" id="IPR050539">
    <property type="entry name" value="ThrE_Dicarb/AminoAcid_Exp"/>
</dbReference>
<evidence type="ECO:0000256" key="6">
    <source>
        <dbReference type="ARBA" id="ARBA00034125"/>
    </source>
</evidence>
<evidence type="ECO:0000256" key="5">
    <source>
        <dbReference type="ARBA" id="ARBA00023136"/>
    </source>
</evidence>
<feature type="transmembrane region" description="Helical" evidence="7">
    <location>
        <begin position="178"/>
        <end position="196"/>
    </location>
</feature>
<keyword evidence="5 7" id="KW-0472">Membrane</keyword>
<keyword evidence="4 7" id="KW-1133">Transmembrane helix</keyword>
<evidence type="ECO:0000313" key="11">
    <source>
        <dbReference type="Proteomes" id="UP001172630"/>
    </source>
</evidence>
<dbReference type="InterPro" id="IPR010619">
    <property type="entry name" value="ThrE-like_N"/>
</dbReference>